<dbReference type="PANTHER" id="PTHR21016:SF25">
    <property type="entry name" value="TM2 DOMAIN-CONTAINING PROTEIN DDB_G0277895-RELATED"/>
    <property type="match status" value="1"/>
</dbReference>
<dbReference type="Proteomes" id="UP000433493">
    <property type="component" value="Unassembled WGS sequence"/>
</dbReference>
<dbReference type="InterPro" id="IPR050932">
    <property type="entry name" value="TM2D1-3-like"/>
</dbReference>
<sequence>MSVAQLSVWLSIERKHMSANQPPSGWNPNPHPQPPYGQQPGCSQPQSGYGQPQQNYAQPGGSQAEFDAPTQVFTQPPSLTPPQYYSATAQHDPYAPGGGSGWEAQLPHSDREYNTTWLLALFLGGLGVDRFYLGKFGSGIAKLLTLGGVGIWWLVDVIVSVSGNAKDAAGLKVRPAKPEHRVVGWVTASALIVISLIMGGVNSDDEVEHIAEEPAALMSTQDEEVAVEVEPETVDAEPVEEEPSPDPVAADNSPSITVSQSEALESAQSYLSFMAFSREGLIDQLEYEGFSKEDATFAADNVGADWMEQAVKSAESYLRTMAFSKEGLIDQLLYEGFTQEQAEYGVEQAYGDPTTQAIESAESYLRTMPFSRSGLIDQLVYEGFTVDEATTAVDSLTVDWNEQAAEQAESYLRFTSFSRSGLIDQLLYEGFTQSQAEYGANAVGL</sequence>
<dbReference type="InterPro" id="IPR036388">
    <property type="entry name" value="WH-like_DNA-bd_sf"/>
</dbReference>
<keyword evidence="2" id="KW-0812">Transmembrane</keyword>
<dbReference type="OrthoDB" id="2004788at2"/>
<dbReference type="Pfam" id="PF07553">
    <property type="entry name" value="Lipoprotein_Ltp"/>
    <property type="match status" value="4"/>
</dbReference>
<evidence type="ECO:0000313" key="8">
    <source>
        <dbReference type="EMBL" id="KAB1642547.1"/>
    </source>
</evidence>
<feature type="domain" description="Putative host cell surface-exposed lipoprotein Ltp-like HTH region" evidence="7">
    <location>
        <begin position="399"/>
        <end position="440"/>
    </location>
</feature>
<feature type="compositionally biased region" description="Polar residues" evidence="5">
    <location>
        <begin position="71"/>
        <end position="80"/>
    </location>
</feature>
<dbReference type="EMBL" id="WBKB01000005">
    <property type="protein sequence ID" value="KAB1642547.1"/>
    <property type="molecule type" value="Genomic_DNA"/>
</dbReference>
<evidence type="ECO:0000256" key="5">
    <source>
        <dbReference type="SAM" id="MobiDB-lite"/>
    </source>
</evidence>
<keyword evidence="4" id="KW-0472">Membrane</keyword>
<dbReference type="GO" id="GO:0016020">
    <property type="term" value="C:membrane"/>
    <property type="evidence" value="ECO:0007669"/>
    <property type="project" value="UniProtKB-SubCell"/>
</dbReference>
<keyword evidence="9" id="KW-1185">Reference proteome</keyword>
<evidence type="ECO:0000259" key="6">
    <source>
        <dbReference type="Pfam" id="PF05154"/>
    </source>
</evidence>
<reference evidence="8 9" key="1">
    <citation type="submission" date="2019-09" db="EMBL/GenBank/DDBJ databases">
        <title>Phylogeny of genus Pseudoclavibacter and closely related genus.</title>
        <authorList>
            <person name="Li Y."/>
        </authorList>
    </citation>
    <scope>NUCLEOTIDE SEQUENCE [LARGE SCALE GENOMIC DNA]</scope>
    <source>
        <strain evidence="8 9">KCTC 13959</strain>
    </source>
</reference>
<accession>A0A7J5B9W9</accession>
<feature type="domain" description="Putative host cell surface-exposed lipoprotein Ltp-like HTH region" evidence="7">
    <location>
        <begin position="355"/>
        <end position="396"/>
    </location>
</feature>
<dbReference type="InterPro" id="IPR007829">
    <property type="entry name" value="TM2"/>
</dbReference>
<protein>
    <submittedName>
        <fullName evidence="8">NINE protein</fullName>
    </submittedName>
</protein>
<evidence type="ECO:0000256" key="2">
    <source>
        <dbReference type="ARBA" id="ARBA00022692"/>
    </source>
</evidence>
<evidence type="ECO:0000259" key="7">
    <source>
        <dbReference type="Pfam" id="PF07553"/>
    </source>
</evidence>
<feature type="domain" description="Putative host cell surface-exposed lipoprotein Ltp-like HTH region" evidence="7">
    <location>
        <begin position="260"/>
        <end position="302"/>
    </location>
</feature>
<feature type="region of interest" description="Disordered" evidence="5">
    <location>
        <begin position="231"/>
        <end position="254"/>
    </location>
</feature>
<dbReference type="InterPro" id="IPR011434">
    <property type="entry name" value="Ltp-like_HTH"/>
</dbReference>
<organism evidence="8 9">
    <name type="scientific">Gulosibacter chungangensis</name>
    <dbReference type="NCBI Taxonomy" id="979746"/>
    <lineage>
        <taxon>Bacteria</taxon>
        <taxon>Bacillati</taxon>
        <taxon>Actinomycetota</taxon>
        <taxon>Actinomycetes</taxon>
        <taxon>Micrococcales</taxon>
        <taxon>Microbacteriaceae</taxon>
        <taxon>Gulosibacter</taxon>
    </lineage>
</organism>
<feature type="domain" description="TM2" evidence="6">
    <location>
        <begin position="110"/>
        <end position="158"/>
    </location>
</feature>
<gene>
    <name evidence="8" type="ORF">F8O05_08715</name>
</gene>
<proteinExistence type="predicted"/>
<feature type="region of interest" description="Disordered" evidence="5">
    <location>
        <begin position="18"/>
        <end position="80"/>
    </location>
</feature>
<feature type="compositionally biased region" description="Low complexity" evidence="5">
    <location>
        <begin position="38"/>
        <end position="56"/>
    </location>
</feature>
<evidence type="ECO:0000256" key="3">
    <source>
        <dbReference type="ARBA" id="ARBA00022989"/>
    </source>
</evidence>
<dbReference type="AlphaFoldDB" id="A0A7J5B9W9"/>
<evidence type="ECO:0000256" key="1">
    <source>
        <dbReference type="ARBA" id="ARBA00004141"/>
    </source>
</evidence>
<dbReference type="Gene3D" id="1.10.10.10">
    <property type="entry name" value="Winged helix-like DNA-binding domain superfamily/Winged helix DNA-binding domain"/>
    <property type="match status" value="4"/>
</dbReference>
<dbReference type="Pfam" id="PF05154">
    <property type="entry name" value="TM2"/>
    <property type="match status" value="1"/>
</dbReference>
<feature type="domain" description="Putative host cell surface-exposed lipoprotein Ltp-like HTH region" evidence="7">
    <location>
        <begin position="305"/>
        <end position="347"/>
    </location>
</feature>
<comment type="subcellular location">
    <subcellularLocation>
        <location evidence="1">Membrane</location>
        <topology evidence="1">Multi-pass membrane protein</topology>
    </subcellularLocation>
</comment>
<comment type="caution">
    <text evidence="8">The sequence shown here is derived from an EMBL/GenBank/DDBJ whole genome shotgun (WGS) entry which is preliminary data.</text>
</comment>
<keyword evidence="3" id="KW-1133">Transmembrane helix</keyword>
<dbReference type="PANTHER" id="PTHR21016">
    <property type="entry name" value="BETA-AMYLOID BINDING PROTEIN-RELATED"/>
    <property type="match status" value="1"/>
</dbReference>
<evidence type="ECO:0000256" key="4">
    <source>
        <dbReference type="ARBA" id="ARBA00023136"/>
    </source>
</evidence>
<name>A0A7J5B9W9_9MICO</name>
<evidence type="ECO:0000313" key="9">
    <source>
        <dbReference type="Proteomes" id="UP000433493"/>
    </source>
</evidence>
<feature type="compositionally biased region" description="Acidic residues" evidence="5">
    <location>
        <begin position="231"/>
        <end position="244"/>
    </location>
</feature>